<feature type="compositionally biased region" description="Basic and acidic residues" evidence="1">
    <location>
        <begin position="179"/>
        <end position="188"/>
    </location>
</feature>
<name>A0A5C2SAY2_9APHY</name>
<gene>
    <name evidence="2" type="ORF">L227DRAFT_575380</name>
</gene>
<dbReference type="Proteomes" id="UP000313359">
    <property type="component" value="Unassembled WGS sequence"/>
</dbReference>
<keyword evidence="3" id="KW-1185">Reference proteome</keyword>
<dbReference type="AlphaFoldDB" id="A0A5C2SAY2"/>
<dbReference type="OrthoDB" id="10554090at2759"/>
<feature type="compositionally biased region" description="Basic residues" evidence="1">
    <location>
        <begin position="1"/>
        <end position="14"/>
    </location>
</feature>
<reference evidence="2" key="1">
    <citation type="journal article" date="2018" name="Genome Biol. Evol.">
        <title>Genomics and development of Lentinus tigrinus, a white-rot wood-decaying mushroom with dimorphic fruiting bodies.</title>
        <authorList>
            <person name="Wu B."/>
            <person name="Xu Z."/>
            <person name="Knudson A."/>
            <person name="Carlson A."/>
            <person name="Chen N."/>
            <person name="Kovaka S."/>
            <person name="LaButti K."/>
            <person name="Lipzen A."/>
            <person name="Pennachio C."/>
            <person name="Riley R."/>
            <person name="Schakwitz W."/>
            <person name="Umezawa K."/>
            <person name="Ohm R.A."/>
            <person name="Grigoriev I.V."/>
            <person name="Nagy L.G."/>
            <person name="Gibbons J."/>
            <person name="Hibbett D."/>
        </authorList>
    </citation>
    <scope>NUCLEOTIDE SEQUENCE [LARGE SCALE GENOMIC DNA]</scope>
    <source>
        <strain evidence="2">ALCF2SS1-6</strain>
    </source>
</reference>
<proteinExistence type="predicted"/>
<sequence>MTTPRRRRGRRHQHPTGPPESSPQPIEVERKYCEAVLDEDDKACYFQPLCTVLLPMHGPRLCRRHTRECAESCRLYKDASRRMEALQPRVLEFSRRNKRGGFHLLHEVAEAFRIMDEFIFWADLELRERRGHTRFYAFVGSDPGHEKRMINVDKHMGIARKVQRDLRLRMYELQAEARRSEQREEAGRRGRARQQRWRSASPEEEQRVVRCFAMRVIRPDEEESDSEQEELEEVDDSALEEMMDEEELRADERTEREILEMLQWYSRSESGVSSVVGRTRDRDDCVDMLAYSTRNLDVMAPD</sequence>
<accession>A0A5C2SAY2</accession>
<protein>
    <submittedName>
        <fullName evidence="2">Uncharacterized protein</fullName>
    </submittedName>
</protein>
<evidence type="ECO:0000256" key="1">
    <source>
        <dbReference type="SAM" id="MobiDB-lite"/>
    </source>
</evidence>
<organism evidence="2 3">
    <name type="scientific">Lentinus tigrinus ALCF2SS1-6</name>
    <dbReference type="NCBI Taxonomy" id="1328759"/>
    <lineage>
        <taxon>Eukaryota</taxon>
        <taxon>Fungi</taxon>
        <taxon>Dikarya</taxon>
        <taxon>Basidiomycota</taxon>
        <taxon>Agaricomycotina</taxon>
        <taxon>Agaricomycetes</taxon>
        <taxon>Polyporales</taxon>
        <taxon>Polyporaceae</taxon>
        <taxon>Lentinus</taxon>
    </lineage>
</organism>
<evidence type="ECO:0000313" key="3">
    <source>
        <dbReference type="Proteomes" id="UP000313359"/>
    </source>
</evidence>
<dbReference type="EMBL" id="ML122266">
    <property type="protein sequence ID" value="RPD60294.1"/>
    <property type="molecule type" value="Genomic_DNA"/>
</dbReference>
<feature type="region of interest" description="Disordered" evidence="1">
    <location>
        <begin position="1"/>
        <end position="25"/>
    </location>
</feature>
<evidence type="ECO:0000313" key="2">
    <source>
        <dbReference type="EMBL" id="RPD60294.1"/>
    </source>
</evidence>
<feature type="region of interest" description="Disordered" evidence="1">
    <location>
        <begin position="179"/>
        <end position="200"/>
    </location>
</feature>